<feature type="non-terminal residue" evidence="6">
    <location>
        <position position="1"/>
    </location>
</feature>
<evidence type="ECO:0000313" key="16">
    <source>
        <dbReference type="EMBL" id="KAL0163542.1"/>
    </source>
</evidence>
<dbReference type="EMBL" id="JAMKFB020000020">
    <property type="protein sequence ID" value="KAL0163526.1"/>
    <property type="molecule type" value="Genomic_DNA"/>
</dbReference>
<evidence type="ECO:0000313" key="17">
    <source>
        <dbReference type="EMBL" id="KAL0163544.1"/>
    </source>
</evidence>
<evidence type="ECO:0000313" key="10">
    <source>
        <dbReference type="EMBL" id="KAL0163530.1"/>
    </source>
</evidence>
<evidence type="ECO:0000313" key="13">
    <source>
        <dbReference type="EMBL" id="KAL0163536.1"/>
    </source>
</evidence>
<dbReference type="EMBL" id="JAMKFB020000020">
    <property type="protein sequence ID" value="KAL0163528.1"/>
    <property type="molecule type" value="Genomic_DNA"/>
</dbReference>
<sequence>LGHQSRGAGHHDESGLRRHRPSFGRLWEPRVGFLVHRQTDSPPAQPDARDAPDSNVERGLRRIPRH</sequence>
<evidence type="ECO:0000256" key="1">
    <source>
        <dbReference type="SAM" id="MobiDB-lite"/>
    </source>
</evidence>
<dbReference type="Proteomes" id="UP001529510">
    <property type="component" value="Unassembled WGS sequence"/>
</dbReference>
<evidence type="ECO:0000313" key="3">
    <source>
        <dbReference type="EMBL" id="KAL0163518.1"/>
    </source>
</evidence>
<feature type="compositionally biased region" description="Basic and acidic residues" evidence="1">
    <location>
        <begin position="47"/>
        <end position="60"/>
    </location>
</feature>
<evidence type="ECO:0008006" key="19">
    <source>
        <dbReference type="Google" id="ProtNLM"/>
    </source>
</evidence>
<evidence type="ECO:0000313" key="5">
    <source>
        <dbReference type="EMBL" id="KAL0163521.1"/>
    </source>
</evidence>
<dbReference type="EMBL" id="JAMKFB020000020">
    <property type="protein sequence ID" value="KAL0163544.1"/>
    <property type="molecule type" value="Genomic_DNA"/>
</dbReference>
<evidence type="ECO:0000313" key="18">
    <source>
        <dbReference type="Proteomes" id="UP001529510"/>
    </source>
</evidence>
<protein>
    <recommendedName>
        <fullName evidence="19">Copper-containing nitrite reductase</fullName>
    </recommendedName>
</protein>
<feature type="non-terminal residue" evidence="6">
    <location>
        <position position="66"/>
    </location>
</feature>
<dbReference type="EMBL" id="JAMKFB020000020">
    <property type="protein sequence ID" value="KAL0163518.1"/>
    <property type="molecule type" value="Genomic_DNA"/>
</dbReference>
<accession>A0ABD0NNI7</accession>
<proteinExistence type="predicted"/>
<dbReference type="EMBL" id="JAMKFB020000020">
    <property type="protein sequence ID" value="KAL0163536.1"/>
    <property type="molecule type" value="Genomic_DNA"/>
</dbReference>
<dbReference type="EMBL" id="JAMKFB020000020">
    <property type="protein sequence ID" value="KAL0163516.1"/>
    <property type="molecule type" value="Genomic_DNA"/>
</dbReference>
<reference evidence="6 18" key="1">
    <citation type="submission" date="2024-05" db="EMBL/GenBank/DDBJ databases">
        <title>Genome sequencing and assembly of Indian major carp, Cirrhinus mrigala (Hamilton, 1822).</title>
        <authorList>
            <person name="Mohindra V."/>
            <person name="Chowdhury L.M."/>
            <person name="Lal K."/>
            <person name="Jena J.K."/>
        </authorList>
    </citation>
    <scope>NUCLEOTIDE SEQUENCE [LARGE SCALE GENOMIC DNA]</scope>
    <source>
        <strain evidence="6">CM1030</strain>
        <tissue evidence="6">Blood</tissue>
    </source>
</reference>
<organism evidence="6 18">
    <name type="scientific">Cirrhinus mrigala</name>
    <name type="common">Mrigala</name>
    <dbReference type="NCBI Taxonomy" id="683832"/>
    <lineage>
        <taxon>Eukaryota</taxon>
        <taxon>Metazoa</taxon>
        <taxon>Chordata</taxon>
        <taxon>Craniata</taxon>
        <taxon>Vertebrata</taxon>
        <taxon>Euteleostomi</taxon>
        <taxon>Actinopterygii</taxon>
        <taxon>Neopterygii</taxon>
        <taxon>Teleostei</taxon>
        <taxon>Ostariophysi</taxon>
        <taxon>Cypriniformes</taxon>
        <taxon>Cyprinidae</taxon>
        <taxon>Labeoninae</taxon>
        <taxon>Labeonini</taxon>
        <taxon>Cirrhinus</taxon>
    </lineage>
</organism>
<dbReference type="EMBL" id="JAMKFB020000020">
    <property type="protein sequence ID" value="KAL0163519.1"/>
    <property type="molecule type" value="Genomic_DNA"/>
</dbReference>
<evidence type="ECO:0000313" key="14">
    <source>
        <dbReference type="EMBL" id="KAL0163538.1"/>
    </source>
</evidence>
<name>A0ABD0NNI7_CIRMR</name>
<evidence type="ECO:0000313" key="6">
    <source>
        <dbReference type="EMBL" id="KAL0163523.1"/>
    </source>
</evidence>
<keyword evidence="18" id="KW-1185">Reference proteome</keyword>
<evidence type="ECO:0000313" key="8">
    <source>
        <dbReference type="EMBL" id="KAL0163526.1"/>
    </source>
</evidence>
<evidence type="ECO:0000313" key="4">
    <source>
        <dbReference type="EMBL" id="KAL0163519.1"/>
    </source>
</evidence>
<dbReference type="EMBL" id="JAMKFB020000020">
    <property type="protein sequence ID" value="KAL0163542.1"/>
    <property type="molecule type" value="Genomic_DNA"/>
</dbReference>
<dbReference type="EMBL" id="JAMKFB020000020">
    <property type="protein sequence ID" value="KAL0163521.1"/>
    <property type="molecule type" value="Genomic_DNA"/>
</dbReference>
<dbReference type="EMBL" id="JAMKFB020000020">
    <property type="protein sequence ID" value="KAL0163540.1"/>
    <property type="molecule type" value="Genomic_DNA"/>
</dbReference>
<dbReference type="EMBL" id="JAMKFB020000020">
    <property type="protein sequence ID" value="KAL0163532.1"/>
    <property type="molecule type" value="Genomic_DNA"/>
</dbReference>
<evidence type="ECO:0000313" key="7">
    <source>
        <dbReference type="EMBL" id="KAL0163524.1"/>
    </source>
</evidence>
<feature type="region of interest" description="Disordered" evidence="1">
    <location>
        <begin position="1"/>
        <end position="66"/>
    </location>
</feature>
<evidence type="ECO:0000313" key="11">
    <source>
        <dbReference type="EMBL" id="KAL0163532.1"/>
    </source>
</evidence>
<dbReference type="EMBL" id="JAMKFB020000020">
    <property type="protein sequence ID" value="KAL0163538.1"/>
    <property type="molecule type" value="Genomic_DNA"/>
</dbReference>
<evidence type="ECO:0000313" key="2">
    <source>
        <dbReference type="EMBL" id="KAL0163516.1"/>
    </source>
</evidence>
<dbReference type="EMBL" id="JAMKFB020000020">
    <property type="protein sequence ID" value="KAL0163534.1"/>
    <property type="molecule type" value="Genomic_DNA"/>
</dbReference>
<dbReference type="EMBL" id="JAMKFB020000020">
    <property type="protein sequence ID" value="KAL0163530.1"/>
    <property type="molecule type" value="Genomic_DNA"/>
</dbReference>
<evidence type="ECO:0000313" key="9">
    <source>
        <dbReference type="EMBL" id="KAL0163528.1"/>
    </source>
</evidence>
<gene>
    <name evidence="2" type="ORF">M9458_039269</name>
    <name evidence="3" type="ORF">M9458_039271</name>
    <name evidence="4" type="ORF">M9458_039272</name>
    <name evidence="5" type="ORF">M9458_039274</name>
    <name evidence="6" type="ORF">M9458_039276</name>
    <name evidence="7" type="ORF">M9458_039277</name>
    <name evidence="8" type="ORF">M9458_039279</name>
    <name evidence="9" type="ORF">M9458_039281</name>
    <name evidence="10" type="ORF">M9458_039283</name>
    <name evidence="11" type="ORF">M9458_039285</name>
    <name evidence="12" type="ORF">M9458_039287</name>
    <name evidence="13" type="ORF">M9458_039289</name>
    <name evidence="14" type="ORF">M9458_039291</name>
    <name evidence="15" type="ORF">M9458_039293</name>
    <name evidence="16" type="ORF">M9458_039295</name>
    <name evidence="17" type="ORF">M9458_039297</name>
</gene>
<comment type="caution">
    <text evidence="6">The sequence shown here is derived from an EMBL/GenBank/DDBJ whole genome shotgun (WGS) entry which is preliminary data.</text>
</comment>
<dbReference type="EMBL" id="JAMKFB020000020">
    <property type="protein sequence ID" value="KAL0163523.1"/>
    <property type="molecule type" value="Genomic_DNA"/>
</dbReference>
<evidence type="ECO:0000313" key="12">
    <source>
        <dbReference type="EMBL" id="KAL0163534.1"/>
    </source>
</evidence>
<evidence type="ECO:0000313" key="15">
    <source>
        <dbReference type="EMBL" id="KAL0163540.1"/>
    </source>
</evidence>
<dbReference type="EMBL" id="JAMKFB020000020">
    <property type="protein sequence ID" value="KAL0163524.1"/>
    <property type="molecule type" value="Genomic_DNA"/>
</dbReference>
<dbReference type="AlphaFoldDB" id="A0ABD0NNI7"/>